<dbReference type="SUPFAM" id="SSF48576">
    <property type="entry name" value="Terpenoid synthases"/>
    <property type="match status" value="1"/>
</dbReference>
<evidence type="ECO:0000313" key="8">
    <source>
        <dbReference type="EMBL" id="QCI08492.1"/>
    </source>
</evidence>
<dbReference type="EMBL" id="MK814735">
    <property type="protein sequence ID" value="QCI08492.1"/>
    <property type="molecule type" value="Genomic_DNA"/>
</dbReference>
<comment type="cofactor">
    <cofactor evidence="1">
        <name>Mg(2+)</name>
        <dbReference type="ChEBI" id="CHEBI:18420"/>
    </cofactor>
</comment>
<keyword evidence="5" id="KW-0460">Magnesium</keyword>
<dbReference type="AlphaFoldDB" id="A0A4D6WZA5"/>
<keyword evidence="3 7" id="KW-0808">Transferase</keyword>
<dbReference type="InterPro" id="IPR008949">
    <property type="entry name" value="Isoprenoid_synthase_dom_sf"/>
</dbReference>
<dbReference type="CDD" id="cd00685">
    <property type="entry name" value="Trans_IPPS_HT"/>
    <property type="match status" value="1"/>
</dbReference>
<reference evidence="8" key="1">
    <citation type="journal article" date="2019" name="Mol. Phylogenet. Evol.">
        <title>Morphological evolution and classification of the red algal order Ceramiales inferred using plastid phylogenomics.</title>
        <authorList>
            <person name="Diaz-Tapia P."/>
            <person name="Pasella M.M."/>
            <person name="Verbruggen H."/>
            <person name="Maggs C.A."/>
        </authorList>
    </citation>
    <scope>NUCLEOTIDE SEQUENCE</scope>
    <source>
        <strain evidence="8">PD2951</strain>
    </source>
</reference>
<protein>
    <submittedName>
        <fullName evidence="8">Prenyl transferase</fullName>
    </submittedName>
</protein>
<dbReference type="GO" id="GO:1901663">
    <property type="term" value="P:quinone biosynthetic process"/>
    <property type="evidence" value="ECO:0007669"/>
    <property type="project" value="UniProtKB-ARBA"/>
</dbReference>
<name>A0A4D6WZA5_9FLOR</name>
<keyword evidence="8" id="KW-0934">Plastid</keyword>
<sequence>MINTYNAFSSIQKELLQLNSNLQNMVEAKHPILYAAAQHLFKAGGKRLRPSLVLLVSKQTNIDKTILPEQKRLAEITEIIHTASLVHDDVIDDCETRRGMNTVHNTFNTKVAILAGDFLFAQSSWYLANLNNSLVVQTISKVITDFAEGEIRQGVTNFDTTISINDYIEKSFYKTASLIASSCQGTAILGKCNNQITNIFYIYGKHIGLAFQIIDDILDITSSSSILGKPAGSDLKNGNLTAPSMFALKECTSIIPTINNEFQNTDNMTTVINNIKKTHSIQKARDLALEHIQVAIDIIEENNININKSNNDLLLFSSYITNRLK</sequence>
<geneLocation type="plastid" evidence="8"/>
<evidence type="ECO:0000256" key="5">
    <source>
        <dbReference type="ARBA" id="ARBA00022842"/>
    </source>
</evidence>
<dbReference type="NCBIfam" id="TIGR02749">
    <property type="entry name" value="prenyl_cyano"/>
    <property type="match status" value="1"/>
</dbReference>
<dbReference type="PANTHER" id="PTHR12001:SF69">
    <property type="entry name" value="ALL TRANS-POLYPRENYL-DIPHOSPHATE SYNTHASE PDSS1"/>
    <property type="match status" value="1"/>
</dbReference>
<evidence type="ECO:0000256" key="6">
    <source>
        <dbReference type="ARBA" id="ARBA00023229"/>
    </source>
</evidence>
<evidence type="ECO:0000256" key="7">
    <source>
        <dbReference type="RuleBase" id="RU004466"/>
    </source>
</evidence>
<dbReference type="SFLD" id="SFLDS00005">
    <property type="entry name" value="Isoprenoid_Synthase_Type_I"/>
    <property type="match status" value="1"/>
</dbReference>
<dbReference type="GO" id="GO:0046872">
    <property type="term" value="F:metal ion binding"/>
    <property type="evidence" value="ECO:0007669"/>
    <property type="project" value="UniProtKB-KW"/>
</dbReference>
<comment type="similarity">
    <text evidence="2 7">Belongs to the FPP/GGPP synthase family.</text>
</comment>
<dbReference type="PROSITE" id="PS00723">
    <property type="entry name" value="POLYPRENYL_SYNTHASE_1"/>
    <property type="match status" value="1"/>
</dbReference>
<keyword evidence="4" id="KW-0479">Metal-binding</keyword>
<dbReference type="InterPro" id="IPR000092">
    <property type="entry name" value="Polyprenyl_synt"/>
</dbReference>
<reference evidence="8" key="2">
    <citation type="submission" date="2019-04" db="EMBL/GenBank/DDBJ databases">
        <authorList>
            <person name="Pasella M."/>
        </authorList>
    </citation>
    <scope>NUCLEOTIDE SEQUENCE</scope>
    <source>
        <strain evidence="8">PD2951</strain>
    </source>
</reference>
<evidence type="ECO:0000256" key="4">
    <source>
        <dbReference type="ARBA" id="ARBA00022723"/>
    </source>
</evidence>
<dbReference type="Gene3D" id="1.10.600.10">
    <property type="entry name" value="Farnesyl Diphosphate Synthase"/>
    <property type="match status" value="1"/>
</dbReference>
<gene>
    <name evidence="8" type="primary">preA</name>
</gene>
<dbReference type="PROSITE" id="PS00444">
    <property type="entry name" value="POLYPRENYL_SYNTHASE_2"/>
    <property type="match status" value="1"/>
</dbReference>
<evidence type="ECO:0000256" key="2">
    <source>
        <dbReference type="ARBA" id="ARBA00006706"/>
    </source>
</evidence>
<dbReference type="PANTHER" id="PTHR12001">
    <property type="entry name" value="GERANYLGERANYL PYROPHOSPHATE SYNTHASE"/>
    <property type="match status" value="1"/>
</dbReference>
<dbReference type="Pfam" id="PF00348">
    <property type="entry name" value="polyprenyl_synt"/>
    <property type="match status" value="1"/>
</dbReference>
<evidence type="ECO:0000256" key="3">
    <source>
        <dbReference type="ARBA" id="ARBA00022679"/>
    </source>
</evidence>
<accession>A0A4D6WZA5</accession>
<keyword evidence="6" id="KW-0414">Isoprene biosynthesis</keyword>
<proteinExistence type="inferred from homology"/>
<evidence type="ECO:0000256" key="1">
    <source>
        <dbReference type="ARBA" id="ARBA00001946"/>
    </source>
</evidence>
<dbReference type="InterPro" id="IPR033749">
    <property type="entry name" value="Polyprenyl_synt_CS"/>
</dbReference>
<organism evidence="8">
    <name type="scientific">Spermothamnion repens</name>
    <dbReference type="NCBI Taxonomy" id="31383"/>
    <lineage>
        <taxon>Eukaryota</taxon>
        <taxon>Rhodophyta</taxon>
        <taxon>Florideophyceae</taxon>
        <taxon>Rhodymeniophycidae</taxon>
        <taxon>Ceramiales</taxon>
        <taxon>Ceramiaceae</taxon>
        <taxon>Spermothamnion</taxon>
    </lineage>
</organism>
<dbReference type="GO" id="GO:0008299">
    <property type="term" value="P:isoprenoid biosynthetic process"/>
    <property type="evidence" value="ECO:0007669"/>
    <property type="project" value="UniProtKB-KW"/>
</dbReference>
<dbReference type="GO" id="GO:0004659">
    <property type="term" value="F:prenyltransferase activity"/>
    <property type="evidence" value="ECO:0007669"/>
    <property type="project" value="InterPro"/>
</dbReference>